<proteinExistence type="predicted"/>
<protein>
    <recommendedName>
        <fullName evidence="4">DUF1353 domain-containing protein</fullName>
    </recommendedName>
</protein>
<organism evidence="2 3">
    <name type="scientific">Aquamicrobium lusatiense</name>
    <dbReference type="NCBI Taxonomy" id="89772"/>
    <lineage>
        <taxon>Bacteria</taxon>
        <taxon>Pseudomonadati</taxon>
        <taxon>Pseudomonadota</taxon>
        <taxon>Alphaproteobacteria</taxon>
        <taxon>Hyphomicrobiales</taxon>
        <taxon>Phyllobacteriaceae</taxon>
        <taxon>Aquamicrobium</taxon>
    </lineage>
</organism>
<dbReference type="AlphaFoldDB" id="A0A7W9S3G3"/>
<sequence>MGRLSVTIAVAGVLAASSLSQAQTFEGDFAFRWLSEPQQRHRIMQSLSDISFTDSAGRRWTVPKGTRIDGASIPAVLWTFAGSPFVGNYRRASVIHDHYCDLKSEVASEVNMMFRDAMRADGLSKRESQSKYLAVSAYTKLTRACGKHTDSWKTLAQLSTFDGATKSGDFMELLREWDTLPTPDDTTTMRAAEAIRLGEIKNPLSFAALLEFERNMTEENYAALERALEGEQPSDEEVDLMLLLADVATPDFLDAPANK</sequence>
<dbReference type="Proteomes" id="UP000533306">
    <property type="component" value="Unassembled WGS sequence"/>
</dbReference>
<feature type="signal peptide" evidence="1">
    <location>
        <begin position="1"/>
        <end position="22"/>
    </location>
</feature>
<reference evidence="2 3" key="1">
    <citation type="submission" date="2020-08" db="EMBL/GenBank/DDBJ databases">
        <title>Genomic Encyclopedia of Type Strains, Phase IV (KMG-IV): sequencing the most valuable type-strain genomes for metagenomic binning, comparative biology and taxonomic classification.</title>
        <authorList>
            <person name="Goeker M."/>
        </authorList>
    </citation>
    <scope>NUCLEOTIDE SEQUENCE [LARGE SCALE GENOMIC DNA]</scope>
    <source>
        <strain evidence="2 3">DSM 11099</strain>
    </source>
</reference>
<comment type="caution">
    <text evidence="2">The sequence shown here is derived from an EMBL/GenBank/DDBJ whole genome shotgun (WGS) entry which is preliminary data.</text>
</comment>
<dbReference type="Pfam" id="PF07087">
    <property type="entry name" value="DUF1353"/>
    <property type="match status" value="1"/>
</dbReference>
<keyword evidence="1" id="KW-0732">Signal</keyword>
<gene>
    <name evidence="2" type="ORF">HNR59_002510</name>
</gene>
<keyword evidence="3" id="KW-1185">Reference proteome</keyword>
<accession>A0A7W9S3G3</accession>
<name>A0A7W9S3G3_9HYPH</name>
<feature type="chain" id="PRO_5031506461" description="DUF1353 domain-containing protein" evidence="1">
    <location>
        <begin position="23"/>
        <end position="259"/>
    </location>
</feature>
<evidence type="ECO:0000256" key="1">
    <source>
        <dbReference type="SAM" id="SignalP"/>
    </source>
</evidence>
<dbReference type="InterPro" id="IPR010767">
    <property type="entry name" value="Phage_CGC-2007_Cje0229"/>
</dbReference>
<evidence type="ECO:0000313" key="2">
    <source>
        <dbReference type="EMBL" id="MBB6013165.1"/>
    </source>
</evidence>
<evidence type="ECO:0008006" key="4">
    <source>
        <dbReference type="Google" id="ProtNLM"/>
    </source>
</evidence>
<dbReference type="RefSeq" id="WP_183830688.1">
    <property type="nucleotide sequence ID" value="NZ_JACHEU010000001.1"/>
</dbReference>
<dbReference type="EMBL" id="JACHEU010000001">
    <property type="protein sequence ID" value="MBB6013165.1"/>
    <property type="molecule type" value="Genomic_DNA"/>
</dbReference>
<evidence type="ECO:0000313" key="3">
    <source>
        <dbReference type="Proteomes" id="UP000533306"/>
    </source>
</evidence>